<sequence length="261" mass="28317">MTAQLAQSIRLLVLEHAKKAGVGHIGSALSIVDMLASLFDTRNFKTETGADRLVLSKGHAALALYATLHTQGLLTKEDLNGYCVNGSCLGVHPSHAINEIPFSTGSLGQGLSFAVGMALGDRVVNNPRRTYALLSDAECNEGSTWEALLAAGHHSLGNLCALIDYNKQQAFGFTDDILTLEPFADKLCAFNWNVIEVDGHDVVTICQAIKDAGTSEKPTVIVCHTECGKGVSYMEKQVKWHYWSMDDEKYEIAINEVSTCR</sequence>
<protein>
    <submittedName>
        <fullName evidence="5">Transketolase</fullName>
    </submittedName>
</protein>
<evidence type="ECO:0000259" key="4">
    <source>
        <dbReference type="Pfam" id="PF00456"/>
    </source>
</evidence>
<evidence type="ECO:0000313" key="6">
    <source>
        <dbReference type="Proteomes" id="UP001317742"/>
    </source>
</evidence>
<keyword evidence="6" id="KW-1185">Reference proteome</keyword>
<dbReference type="RefSeq" id="WP_281763084.1">
    <property type="nucleotide sequence ID" value="NZ_AP026709.1"/>
</dbReference>
<keyword evidence="3" id="KW-0786">Thiamine pyrophosphate</keyword>
<dbReference type="Pfam" id="PF00456">
    <property type="entry name" value="Transketolase_N"/>
    <property type="match status" value="1"/>
</dbReference>
<evidence type="ECO:0000256" key="3">
    <source>
        <dbReference type="ARBA" id="ARBA00023052"/>
    </source>
</evidence>
<dbReference type="InterPro" id="IPR029061">
    <property type="entry name" value="THDP-binding"/>
</dbReference>
<dbReference type="Gene3D" id="3.40.50.970">
    <property type="match status" value="1"/>
</dbReference>
<dbReference type="Proteomes" id="UP001317742">
    <property type="component" value="Chromosome"/>
</dbReference>
<name>A0ABN6S1X9_9BACT</name>
<dbReference type="SUPFAM" id="SSF52518">
    <property type="entry name" value="Thiamin diphosphate-binding fold (THDP-binding)"/>
    <property type="match status" value="1"/>
</dbReference>
<organism evidence="5 6">
    <name type="scientific">Pseudodesulfovibrio nedwellii</name>
    <dbReference type="NCBI Taxonomy" id="2973072"/>
    <lineage>
        <taxon>Bacteria</taxon>
        <taxon>Pseudomonadati</taxon>
        <taxon>Thermodesulfobacteriota</taxon>
        <taxon>Desulfovibrionia</taxon>
        <taxon>Desulfovibrionales</taxon>
        <taxon>Desulfovibrionaceae</taxon>
    </lineage>
</organism>
<comment type="similarity">
    <text evidence="2">Belongs to the transketolase family.</text>
</comment>
<accession>A0ABN6S1X9</accession>
<dbReference type="PANTHER" id="PTHR47514">
    <property type="entry name" value="TRANSKETOLASE N-TERMINAL SECTION-RELATED"/>
    <property type="match status" value="1"/>
</dbReference>
<dbReference type="InterPro" id="IPR005474">
    <property type="entry name" value="Transketolase_N"/>
</dbReference>
<evidence type="ECO:0000256" key="2">
    <source>
        <dbReference type="ARBA" id="ARBA00007131"/>
    </source>
</evidence>
<reference evidence="5 6" key="1">
    <citation type="submission" date="2022-08" db="EMBL/GenBank/DDBJ databases">
        <title>Genome Sequence of the sulphate-reducing bacterium, Pseudodesulfovibrio sp. SYK.</title>
        <authorList>
            <person name="Kondo R."/>
            <person name="Kataoka T."/>
        </authorList>
    </citation>
    <scope>NUCLEOTIDE SEQUENCE [LARGE SCALE GENOMIC DNA]</scope>
    <source>
        <strain evidence="5 6">SYK</strain>
    </source>
</reference>
<dbReference type="EMBL" id="AP026709">
    <property type="protein sequence ID" value="BDQ37227.1"/>
    <property type="molecule type" value="Genomic_DNA"/>
</dbReference>
<dbReference type="CDD" id="cd02012">
    <property type="entry name" value="TPP_TK"/>
    <property type="match status" value="1"/>
</dbReference>
<dbReference type="PANTHER" id="PTHR47514:SF1">
    <property type="entry name" value="TRANSKETOLASE N-TERMINAL SECTION-RELATED"/>
    <property type="match status" value="1"/>
</dbReference>
<proteinExistence type="inferred from homology"/>
<evidence type="ECO:0000256" key="1">
    <source>
        <dbReference type="ARBA" id="ARBA00001964"/>
    </source>
</evidence>
<feature type="domain" description="Transketolase N-terminal" evidence="4">
    <location>
        <begin position="3"/>
        <end position="247"/>
    </location>
</feature>
<evidence type="ECO:0000313" key="5">
    <source>
        <dbReference type="EMBL" id="BDQ37227.1"/>
    </source>
</evidence>
<comment type="cofactor">
    <cofactor evidence="1">
        <name>thiamine diphosphate</name>
        <dbReference type="ChEBI" id="CHEBI:58937"/>
    </cofactor>
</comment>
<gene>
    <name evidence="5" type="primary">tktB</name>
    <name evidence="5" type="ORF">SYK_15870</name>
</gene>